<comment type="caution">
    <text evidence="4">The sequence shown here is derived from an EMBL/GenBank/DDBJ whole genome shotgun (WGS) entry which is preliminary data.</text>
</comment>
<keyword evidence="1" id="KW-0175">Coiled coil</keyword>
<dbReference type="Gene3D" id="3.30.420.10">
    <property type="entry name" value="Ribonuclease H-like superfamily/Ribonuclease H"/>
    <property type="match status" value="1"/>
</dbReference>
<dbReference type="Pfam" id="PF09299">
    <property type="entry name" value="Mu-transpos_C"/>
    <property type="match status" value="1"/>
</dbReference>
<feature type="region of interest" description="Disordered" evidence="2">
    <location>
        <begin position="20"/>
        <end position="42"/>
    </location>
</feature>
<dbReference type="AlphaFoldDB" id="A0A6A8D923"/>
<sequence length="884" mass="103443">MNSTEFNEWAEKLALSDETKREIEKIRNSPPARRVGGGKKNVSGRFSSKKMGVTIQFESHKVEYPYLHMLEYDENVIEFYDQPPSIKLLSTAKSGKNHGYMYTADYFVIEREKAYWVECKTEEKLIKLSQDNPNRYYFDQNWEYVPLRSYAEEFNLGARVFSSKEINWRLYRNLLFLKDYFNDMNKPDKEVIISIKQKILSSPNITLHDLLESTEVESYTIDDVNALIASQDLYVDLYNSVLSEPKDVKVFLNKEQSKSLSMLDKKSSDSFISKKIDLKAGSKILWGEKIFTIKNIGGDTVFLASHDKTYTELPLNIFENYVREGYIKGRQEKSTVPAVTKKIMKANEDDLKIANKKYDVVKKYLNGEELELIDVTDRTIRNWVKSYKDAELKYGSGYIGLLPKNKEKGNKKHKMPQESIDLMNEFITNSYETIKNKPASIVHGELSNLCEEKTLHVPSYQTFCTAIKKRSNHSLTEKRQGSRAAYVYENFYWELEFTTPKHGDRVFELVHIDHTELDIELDINGKDSKRPWCTFMIDAFSRKILAFYLSFESPSYRSCMMVIRECVKNHSRLPDCIVLDGGKEFNSIYFESLLARYEIHKKERPAAKARFGNVVERLFGIANKTLIHALLGNTQLMKNARQVTKTVNPKNHAIWKFEEFYKMMKHWVNEIYDNKQNPSLAKTPKDAFAQSLLNTGNRPSSLIPYDQNFIIMTLPSPKGKTRKIQIGGIKVDNRLYWSDKFLDPKTEGKVVEVRYDPFNLGIAFVFINKKWEKCTSEYFAQFNGKTEKELQLITEQLKEERRSYSRNIRISTQMVANYIQELEIREKDMEIEKFEQEKEVRKQHLEVVNNNPDIESTTIEEKYVENEIEDEELEYYEDMEELGL</sequence>
<evidence type="ECO:0000313" key="5">
    <source>
        <dbReference type="Proteomes" id="UP000799092"/>
    </source>
</evidence>
<dbReference type="GO" id="GO:0003676">
    <property type="term" value="F:nucleic acid binding"/>
    <property type="evidence" value="ECO:0007669"/>
    <property type="project" value="InterPro"/>
</dbReference>
<evidence type="ECO:0000259" key="3">
    <source>
        <dbReference type="PROSITE" id="PS50994"/>
    </source>
</evidence>
<feature type="coiled-coil region" evidence="1">
    <location>
        <begin position="783"/>
        <end position="851"/>
    </location>
</feature>
<dbReference type="InterPro" id="IPR012337">
    <property type="entry name" value="RNaseH-like_sf"/>
</dbReference>
<dbReference type="GO" id="GO:0015074">
    <property type="term" value="P:DNA integration"/>
    <property type="evidence" value="ECO:0007669"/>
    <property type="project" value="InterPro"/>
</dbReference>
<reference evidence="4" key="1">
    <citation type="submission" date="2019-11" db="EMBL/GenBank/DDBJ databases">
        <authorList>
            <person name="Li J."/>
        </authorList>
    </citation>
    <scope>NUCLEOTIDE SEQUENCE</scope>
    <source>
        <strain evidence="4">B6B</strain>
    </source>
</reference>
<dbReference type="SUPFAM" id="SSF53098">
    <property type="entry name" value="Ribonuclease H-like"/>
    <property type="match status" value="1"/>
</dbReference>
<keyword evidence="5" id="KW-1185">Reference proteome</keyword>
<proteinExistence type="predicted"/>
<name>A0A6A8D923_9BACI</name>
<dbReference type="OrthoDB" id="501284at2"/>
<protein>
    <submittedName>
        <fullName evidence="4">DDE-type integrase/transposase/recombinase</fullName>
    </submittedName>
</protein>
<dbReference type="EMBL" id="WJNG01000003">
    <property type="protein sequence ID" value="MRH42088.1"/>
    <property type="molecule type" value="Genomic_DNA"/>
</dbReference>
<dbReference type="InterPro" id="IPR014833">
    <property type="entry name" value="TnsA_N"/>
</dbReference>
<dbReference type="PROSITE" id="PS50994">
    <property type="entry name" value="INTEGRASE"/>
    <property type="match status" value="1"/>
</dbReference>
<dbReference type="Proteomes" id="UP000799092">
    <property type="component" value="Unassembled WGS sequence"/>
</dbReference>
<dbReference type="InterPro" id="IPR015378">
    <property type="entry name" value="Transposase-like_Mu_C"/>
</dbReference>
<feature type="domain" description="Integrase catalytic" evidence="3">
    <location>
        <begin position="496"/>
        <end position="692"/>
    </location>
</feature>
<evidence type="ECO:0000313" key="4">
    <source>
        <dbReference type="EMBL" id="MRH42088.1"/>
    </source>
</evidence>
<gene>
    <name evidence="4" type="ORF">GH741_05290</name>
</gene>
<dbReference type="InterPro" id="IPR036397">
    <property type="entry name" value="RNaseH_sf"/>
</dbReference>
<evidence type="ECO:0000256" key="2">
    <source>
        <dbReference type="SAM" id="MobiDB-lite"/>
    </source>
</evidence>
<organism evidence="4 5">
    <name type="scientific">Aquibacillus halophilus</name>
    <dbReference type="NCBI Taxonomy" id="930132"/>
    <lineage>
        <taxon>Bacteria</taxon>
        <taxon>Bacillati</taxon>
        <taxon>Bacillota</taxon>
        <taxon>Bacilli</taxon>
        <taxon>Bacillales</taxon>
        <taxon>Bacillaceae</taxon>
        <taxon>Aquibacillus</taxon>
    </lineage>
</organism>
<dbReference type="InterPro" id="IPR001584">
    <property type="entry name" value="Integrase_cat-core"/>
</dbReference>
<evidence type="ECO:0000256" key="1">
    <source>
        <dbReference type="SAM" id="Coils"/>
    </source>
</evidence>
<accession>A0A6A8D923</accession>
<dbReference type="Pfam" id="PF08722">
    <property type="entry name" value="Tn7_TnsA-like_N"/>
    <property type="match status" value="1"/>
</dbReference>